<dbReference type="InterPro" id="IPR015424">
    <property type="entry name" value="PyrdxlP-dep_Trfase"/>
</dbReference>
<keyword evidence="4" id="KW-0808">Transferase</keyword>
<dbReference type="Pfam" id="PF00155">
    <property type="entry name" value="Aminotran_1_2"/>
    <property type="match status" value="1"/>
</dbReference>
<dbReference type="GO" id="GO:0030170">
    <property type="term" value="F:pyridoxal phosphate binding"/>
    <property type="evidence" value="ECO:0007669"/>
    <property type="project" value="InterPro"/>
</dbReference>
<evidence type="ECO:0000313" key="9">
    <source>
        <dbReference type="EMBL" id="CAG8434523.1"/>
    </source>
</evidence>
<dbReference type="InterPro" id="IPR004839">
    <property type="entry name" value="Aminotransferase_I/II_large"/>
</dbReference>
<dbReference type="PROSITE" id="PS00105">
    <property type="entry name" value="AA_TRANSFER_CLASS_1"/>
    <property type="match status" value="1"/>
</dbReference>
<evidence type="ECO:0000313" key="10">
    <source>
        <dbReference type="Proteomes" id="UP000789706"/>
    </source>
</evidence>
<reference evidence="9" key="1">
    <citation type="submission" date="2021-06" db="EMBL/GenBank/DDBJ databases">
        <authorList>
            <person name="Kallberg Y."/>
            <person name="Tangrot J."/>
            <person name="Rosling A."/>
        </authorList>
    </citation>
    <scope>NUCLEOTIDE SEQUENCE</scope>
    <source>
        <strain evidence="9">AZ414A</strain>
    </source>
</reference>
<protein>
    <submittedName>
        <fullName evidence="9">5337_t:CDS:1</fullName>
    </submittedName>
</protein>
<comment type="cofactor">
    <cofactor evidence="1 6 7">
        <name>pyridoxal 5'-phosphate</name>
        <dbReference type="ChEBI" id="CHEBI:597326"/>
    </cofactor>
</comment>
<proteinExistence type="inferred from homology"/>
<dbReference type="PANTHER" id="PTHR45744">
    <property type="entry name" value="TYROSINE AMINOTRANSFERASE"/>
    <property type="match status" value="1"/>
</dbReference>
<dbReference type="Proteomes" id="UP000789706">
    <property type="component" value="Unassembled WGS sequence"/>
</dbReference>
<dbReference type="SUPFAM" id="SSF53383">
    <property type="entry name" value="PLP-dependent transferases"/>
    <property type="match status" value="1"/>
</dbReference>
<accession>A0A9N8V266</accession>
<feature type="modified residue" description="N6-(pyridoxal phosphate)lysine" evidence="7">
    <location>
        <position position="207"/>
    </location>
</feature>
<dbReference type="NCBIfam" id="TIGR01265">
    <property type="entry name" value="tyr_nico_aTase"/>
    <property type="match status" value="1"/>
</dbReference>
<evidence type="ECO:0000256" key="1">
    <source>
        <dbReference type="ARBA" id="ARBA00001933"/>
    </source>
</evidence>
<evidence type="ECO:0000256" key="7">
    <source>
        <dbReference type="PIRSR" id="PIRSR000517-1"/>
    </source>
</evidence>
<organism evidence="9 10">
    <name type="scientific">Diversispora eburnea</name>
    <dbReference type="NCBI Taxonomy" id="1213867"/>
    <lineage>
        <taxon>Eukaryota</taxon>
        <taxon>Fungi</taxon>
        <taxon>Fungi incertae sedis</taxon>
        <taxon>Mucoromycota</taxon>
        <taxon>Glomeromycotina</taxon>
        <taxon>Glomeromycetes</taxon>
        <taxon>Diversisporales</taxon>
        <taxon>Diversisporaceae</taxon>
        <taxon>Diversispora</taxon>
    </lineage>
</organism>
<comment type="similarity">
    <text evidence="2 6">Belongs to the class-I pyridoxal-phosphate-dependent aminotransferase family.</text>
</comment>
<dbReference type="PIRSF" id="PIRSF000517">
    <property type="entry name" value="Tyr_transaminase"/>
    <property type="match status" value="1"/>
</dbReference>
<comment type="caution">
    <text evidence="9">The sequence shown here is derived from an EMBL/GenBank/DDBJ whole genome shotgun (WGS) entry which is preliminary data.</text>
</comment>
<dbReference type="InterPro" id="IPR005958">
    <property type="entry name" value="TyrNic_aminoTrfase"/>
</dbReference>
<evidence type="ECO:0000259" key="8">
    <source>
        <dbReference type="Pfam" id="PF00155"/>
    </source>
</evidence>
<keyword evidence="5 6" id="KW-0663">Pyridoxal phosphate</keyword>
<dbReference type="Gene3D" id="3.40.640.10">
    <property type="entry name" value="Type I PLP-dependent aspartate aminotransferase-like (Major domain)"/>
    <property type="match status" value="2"/>
</dbReference>
<dbReference type="InterPro" id="IPR004838">
    <property type="entry name" value="NHTrfase_class1_PyrdxlP-BS"/>
</dbReference>
<dbReference type="OrthoDB" id="7042322at2759"/>
<dbReference type="GO" id="GO:0006572">
    <property type="term" value="P:L-tyrosine catabolic process"/>
    <property type="evidence" value="ECO:0007669"/>
    <property type="project" value="TreeGrafter"/>
</dbReference>
<sequence length="369" mass="41279">MTLNNIDINEIVKTKSPSRTKWFVPGSIVSKRTVNPIREVVCNMKTVPNPDKEQISLALGDPTVFGNFKIPESCSEEARLALDVFLASGASDALNIAIGALCDEGQNILLPRPGFSLYTTLAKSKGIECRYYDLLAICILINNPSNPCGSNFSSQHLESILAVAEAYKLVIITDEIYEDMVFGDTKFYPLASLTKVVPILKISGLAKRFLVPGWRVGWIFVYDQNEILSEIRKSLFSLSNMILGANSLLQYSLPDIILNTPEEFFQETNKKLEFNAKLSVEALSSIPGLNVIIPQGAMYIMIGINIDELKDVKNDVEFSEKLLQEESVMVLPGECFHYPNYVRIVFTAPPEKLQEAYGRIKEFFVRHHV</sequence>
<dbReference type="CDD" id="cd00609">
    <property type="entry name" value="AAT_like"/>
    <property type="match status" value="1"/>
</dbReference>
<dbReference type="EMBL" id="CAJVPK010000026">
    <property type="protein sequence ID" value="CAG8434523.1"/>
    <property type="molecule type" value="Genomic_DNA"/>
</dbReference>
<dbReference type="InterPro" id="IPR015422">
    <property type="entry name" value="PyrdxlP-dep_Trfase_small"/>
</dbReference>
<dbReference type="GO" id="GO:0006559">
    <property type="term" value="P:L-phenylalanine catabolic process"/>
    <property type="evidence" value="ECO:0007669"/>
    <property type="project" value="TreeGrafter"/>
</dbReference>
<dbReference type="PANTHER" id="PTHR45744:SF2">
    <property type="entry name" value="TYROSINE AMINOTRANSFERASE"/>
    <property type="match status" value="1"/>
</dbReference>
<gene>
    <name evidence="9" type="ORF">DEBURN_LOCUS716</name>
</gene>
<dbReference type="GO" id="GO:0004838">
    <property type="term" value="F:L-tyrosine-2-oxoglutarate transaminase activity"/>
    <property type="evidence" value="ECO:0007669"/>
    <property type="project" value="TreeGrafter"/>
</dbReference>
<evidence type="ECO:0000256" key="5">
    <source>
        <dbReference type="ARBA" id="ARBA00022898"/>
    </source>
</evidence>
<keyword evidence="3" id="KW-0032">Aminotransferase</keyword>
<dbReference type="AlphaFoldDB" id="A0A9N8V266"/>
<feature type="domain" description="Aminotransferase class I/classII large" evidence="8">
    <location>
        <begin position="83"/>
        <end position="360"/>
    </location>
</feature>
<evidence type="ECO:0000256" key="4">
    <source>
        <dbReference type="ARBA" id="ARBA00022679"/>
    </source>
</evidence>
<dbReference type="InterPro" id="IPR015421">
    <property type="entry name" value="PyrdxlP-dep_Trfase_major"/>
</dbReference>
<name>A0A9N8V266_9GLOM</name>
<evidence type="ECO:0000256" key="3">
    <source>
        <dbReference type="ARBA" id="ARBA00022576"/>
    </source>
</evidence>
<keyword evidence="10" id="KW-1185">Reference proteome</keyword>
<dbReference type="Gene3D" id="3.90.1150.10">
    <property type="entry name" value="Aspartate Aminotransferase, domain 1"/>
    <property type="match status" value="2"/>
</dbReference>
<evidence type="ECO:0000256" key="2">
    <source>
        <dbReference type="ARBA" id="ARBA00007441"/>
    </source>
</evidence>
<evidence type="ECO:0000256" key="6">
    <source>
        <dbReference type="PIRNR" id="PIRNR000517"/>
    </source>
</evidence>